<comment type="caution">
    <text evidence="1">The sequence shown here is derived from an EMBL/GenBank/DDBJ whole genome shotgun (WGS) entry which is preliminary data.</text>
</comment>
<accession>A0ACB9YZU3</accession>
<reference evidence="1 2" key="1">
    <citation type="journal article" date="2022" name="New Phytol.">
        <title>Ecological generalism drives hyperdiversity of secondary metabolite gene clusters in xylarialean endophytes.</title>
        <authorList>
            <person name="Franco M.E.E."/>
            <person name="Wisecaver J.H."/>
            <person name="Arnold A.E."/>
            <person name="Ju Y.M."/>
            <person name="Slot J.C."/>
            <person name="Ahrendt S."/>
            <person name="Moore L.P."/>
            <person name="Eastman K.E."/>
            <person name="Scott K."/>
            <person name="Konkel Z."/>
            <person name="Mondo S.J."/>
            <person name="Kuo A."/>
            <person name="Hayes R.D."/>
            <person name="Haridas S."/>
            <person name="Andreopoulos B."/>
            <person name="Riley R."/>
            <person name="LaButti K."/>
            <person name="Pangilinan J."/>
            <person name="Lipzen A."/>
            <person name="Amirebrahimi M."/>
            <person name="Yan J."/>
            <person name="Adam C."/>
            <person name="Keymanesh K."/>
            <person name="Ng V."/>
            <person name="Louie K."/>
            <person name="Northen T."/>
            <person name="Drula E."/>
            <person name="Henrissat B."/>
            <person name="Hsieh H.M."/>
            <person name="Youens-Clark K."/>
            <person name="Lutzoni F."/>
            <person name="Miadlikowska J."/>
            <person name="Eastwood D.C."/>
            <person name="Hamelin R.C."/>
            <person name="Grigoriev I.V."/>
            <person name="U'Ren J.M."/>
        </authorList>
    </citation>
    <scope>NUCLEOTIDE SEQUENCE [LARGE SCALE GENOMIC DNA]</scope>
    <source>
        <strain evidence="1 2">CBS 119005</strain>
    </source>
</reference>
<protein>
    <submittedName>
        <fullName evidence="1">FAD/NAD(P)-binding domain-containing protein</fullName>
    </submittedName>
</protein>
<evidence type="ECO:0000313" key="2">
    <source>
        <dbReference type="Proteomes" id="UP001497700"/>
    </source>
</evidence>
<name>A0ACB9YZU3_9PEZI</name>
<gene>
    <name evidence="1" type="ORF">F4820DRAFT_470082</name>
</gene>
<proteinExistence type="predicted"/>
<dbReference type="Proteomes" id="UP001497700">
    <property type="component" value="Unassembled WGS sequence"/>
</dbReference>
<sequence>MRVAIIGAGPSGLVTLKYLLAAERSLGTEPVEARLFEAESGVGGTFLMRTYDEAELVSSRQLTCFSDFRCEDDEPDFISANRYVQYLNEYCTHFNLWPHMKFSCPVKSVVKQKEGTHAVTYLSRGGQYTWECDAVAICSGLHVEPSIPEIKGIEIVPTVFHSSKLKQRDQFGVGKTVLILGSGETGADVSVLAVTSATKRVVLCHRDGFHLAPKRNPRPRFRFSRYPSPHDRPQVPIDVSRASLLDTAYVHPWLRNSSILWTYYDYYVRWILWTSWGTTHGTDQWIGGKPKGWSTSEIFFNKSGYKLSPYLNSTWRPNEPQGVLQRIRSWIVRTPKIQVSEGQQVDLAPWPERIDENGVVIFRDNGRPEYARMRGETIKPDVVVFCTGYTYEYPFLEGHKSSPRYYDGKLVREIWPRDDPSIGFIGFVRPNLGAIPPLAEFQAQLWVLNLLAPEQVAGAPLLPQDEPHYRLVCKKHARVRYGVDHESYAYQLALDMGSAPSFTEVLQLGLSGGGVQNRGGYNVCWWKLPLTWALGANFNTKFRLLGPWRWDGAFEIMVTELWDTVARREMFFGHFTVSIVPMLIFGPMSLLVFLYASLYYTFQELVSALRLAVDYLS</sequence>
<keyword evidence="2" id="KW-1185">Reference proteome</keyword>
<organism evidence="1 2">
    <name type="scientific">Hypoxylon rubiginosum</name>
    <dbReference type="NCBI Taxonomy" id="110542"/>
    <lineage>
        <taxon>Eukaryota</taxon>
        <taxon>Fungi</taxon>
        <taxon>Dikarya</taxon>
        <taxon>Ascomycota</taxon>
        <taxon>Pezizomycotina</taxon>
        <taxon>Sordariomycetes</taxon>
        <taxon>Xylariomycetidae</taxon>
        <taxon>Xylariales</taxon>
        <taxon>Hypoxylaceae</taxon>
        <taxon>Hypoxylon</taxon>
    </lineage>
</organism>
<dbReference type="EMBL" id="MU393479">
    <property type="protein sequence ID" value="KAI4864937.1"/>
    <property type="molecule type" value="Genomic_DNA"/>
</dbReference>
<evidence type="ECO:0000313" key="1">
    <source>
        <dbReference type="EMBL" id="KAI4864937.1"/>
    </source>
</evidence>